<keyword evidence="4" id="KW-0456">Lyase</keyword>
<evidence type="ECO:0000256" key="3">
    <source>
        <dbReference type="ARBA" id="ARBA00022833"/>
    </source>
</evidence>
<dbReference type="SUPFAM" id="SSF51316">
    <property type="entry name" value="Mss4-like"/>
    <property type="match status" value="1"/>
</dbReference>
<dbReference type="OrthoDB" id="9807246at2"/>
<dbReference type="Gene3D" id="3.90.1590.10">
    <property type="entry name" value="glutathione-dependent formaldehyde- activating enzyme (gfa)"/>
    <property type="match status" value="1"/>
</dbReference>
<proteinExistence type="inferred from homology"/>
<keyword evidence="3" id="KW-0862">Zinc</keyword>
<comment type="similarity">
    <text evidence="1">Belongs to the Gfa family.</text>
</comment>
<evidence type="ECO:0000256" key="1">
    <source>
        <dbReference type="ARBA" id="ARBA00005495"/>
    </source>
</evidence>
<dbReference type="Proteomes" id="UP000234530">
    <property type="component" value="Chromosome"/>
</dbReference>
<sequence length="123" mass="13583">MIAGSCLCGAVRFSGHPETPHVIACHCSQCRKWSGHVWASFHLTDARIEGEPRWFRSSDHAERGFCATCGTSLFWRLEGREALSVSAGALTDPTGLNLGEHIYAADKGDYYEIADDLPRKDQD</sequence>
<keyword evidence="7" id="KW-1185">Reference proteome</keyword>
<dbReference type="GO" id="GO:0016846">
    <property type="term" value="F:carbon-sulfur lyase activity"/>
    <property type="evidence" value="ECO:0007669"/>
    <property type="project" value="InterPro"/>
</dbReference>
<evidence type="ECO:0000313" key="6">
    <source>
        <dbReference type="EMBL" id="AUH64946.1"/>
    </source>
</evidence>
<reference evidence="6 7" key="1">
    <citation type="journal article" date="2013" name="Antonie Van Leeuwenhoek">
        <title>Paracoccus zhejiangensis sp. nov., isolated from activated sludge in wastewater-treatment system.</title>
        <authorList>
            <person name="Wu Z.G."/>
            <person name="Zhang D.F."/>
            <person name="Liu Y.L."/>
            <person name="Wang F."/>
            <person name="Jiang X."/>
            <person name="Li C."/>
            <person name="Li S.P."/>
            <person name="Hong Q."/>
            <person name="Li W.J."/>
        </authorList>
    </citation>
    <scope>NUCLEOTIDE SEQUENCE [LARGE SCALE GENOMIC DNA]</scope>
    <source>
        <strain evidence="6 7">J6</strain>
    </source>
</reference>
<dbReference type="InterPro" id="IPR011057">
    <property type="entry name" value="Mss4-like_sf"/>
</dbReference>
<dbReference type="InterPro" id="IPR006913">
    <property type="entry name" value="CENP-V/GFA"/>
</dbReference>
<organism evidence="6 7">
    <name type="scientific">Paracoccus zhejiangensis</name>
    <dbReference type="NCBI Taxonomy" id="1077935"/>
    <lineage>
        <taxon>Bacteria</taxon>
        <taxon>Pseudomonadati</taxon>
        <taxon>Pseudomonadota</taxon>
        <taxon>Alphaproteobacteria</taxon>
        <taxon>Rhodobacterales</taxon>
        <taxon>Paracoccaceae</taxon>
        <taxon>Paracoccus</taxon>
    </lineage>
</organism>
<name>A0A2H5F078_9RHOB</name>
<dbReference type="AlphaFoldDB" id="A0A2H5F078"/>
<evidence type="ECO:0000256" key="4">
    <source>
        <dbReference type="ARBA" id="ARBA00023239"/>
    </source>
</evidence>
<keyword evidence="2" id="KW-0479">Metal-binding</keyword>
<evidence type="ECO:0000256" key="2">
    <source>
        <dbReference type="ARBA" id="ARBA00022723"/>
    </source>
</evidence>
<dbReference type="EMBL" id="CP025430">
    <property type="protein sequence ID" value="AUH64946.1"/>
    <property type="molecule type" value="Genomic_DNA"/>
</dbReference>
<dbReference type="KEGG" id="pzh:CX676_12820"/>
<feature type="domain" description="CENP-V/GFA" evidence="5">
    <location>
        <begin position="2"/>
        <end position="112"/>
    </location>
</feature>
<dbReference type="PROSITE" id="PS51891">
    <property type="entry name" value="CENP_V_GFA"/>
    <property type="match status" value="1"/>
</dbReference>
<evidence type="ECO:0000313" key="7">
    <source>
        <dbReference type="Proteomes" id="UP000234530"/>
    </source>
</evidence>
<dbReference type="PANTHER" id="PTHR33337:SF40">
    <property type="entry name" value="CENP-V_GFA DOMAIN-CONTAINING PROTEIN-RELATED"/>
    <property type="match status" value="1"/>
</dbReference>
<accession>A0A2H5F078</accession>
<gene>
    <name evidence="6" type="ORF">CX676_12820</name>
</gene>
<dbReference type="RefSeq" id="WP_101752975.1">
    <property type="nucleotide sequence ID" value="NZ_CP025430.1"/>
</dbReference>
<protein>
    <submittedName>
        <fullName evidence="6">Aldehyde-activating protein</fullName>
    </submittedName>
</protein>
<evidence type="ECO:0000259" key="5">
    <source>
        <dbReference type="PROSITE" id="PS51891"/>
    </source>
</evidence>
<dbReference type="GO" id="GO:0046872">
    <property type="term" value="F:metal ion binding"/>
    <property type="evidence" value="ECO:0007669"/>
    <property type="project" value="UniProtKB-KW"/>
</dbReference>
<dbReference type="Pfam" id="PF04828">
    <property type="entry name" value="GFA"/>
    <property type="match status" value="1"/>
</dbReference>
<dbReference type="PANTHER" id="PTHR33337">
    <property type="entry name" value="GFA DOMAIN-CONTAINING PROTEIN"/>
    <property type="match status" value="1"/>
</dbReference>